<evidence type="ECO:0000256" key="3">
    <source>
        <dbReference type="ARBA" id="ARBA00023235"/>
    </source>
</evidence>
<evidence type="ECO:0000259" key="4">
    <source>
        <dbReference type="Pfam" id="PF01751"/>
    </source>
</evidence>
<dbReference type="PANTHER" id="PTHR45866">
    <property type="entry name" value="DNA GYRASE/TOPOISOMERASE SUBUNIT B"/>
    <property type="match status" value="1"/>
</dbReference>
<dbReference type="InterPro" id="IPR013759">
    <property type="entry name" value="Topo_IIA_B_C"/>
</dbReference>
<organism evidence="5 6">
    <name type="scientific">Yersinia phage vB_Yru_GN1</name>
    <dbReference type="NCBI Taxonomy" id="3074381"/>
    <lineage>
        <taxon>Viruses</taxon>
        <taxon>Duplodnaviria</taxon>
        <taxon>Heunggongvirae</taxon>
        <taxon>Uroviricota</taxon>
        <taxon>Caudoviricetes</taxon>
        <taxon>Caudoviricetes incertae sedis</taxon>
        <taxon>Sepahanvirus</taxon>
        <taxon>Sepahanvirus vB-Yru-GN1</taxon>
    </lineage>
</organism>
<evidence type="ECO:0000313" key="5">
    <source>
        <dbReference type="EMBL" id="BES79909.1"/>
    </source>
</evidence>
<evidence type="ECO:0000256" key="1">
    <source>
        <dbReference type="ARBA" id="ARBA00000185"/>
    </source>
</evidence>
<dbReference type="SUPFAM" id="SSF54211">
    <property type="entry name" value="Ribosomal protein S5 domain 2-like"/>
    <property type="match status" value="1"/>
</dbReference>
<dbReference type="InterPro" id="IPR013760">
    <property type="entry name" value="Topo_IIA-like_dom_sf"/>
</dbReference>
<dbReference type="SUPFAM" id="SSF55874">
    <property type="entry name" value="ATPase domain of HSP90 chaperone/DNA topoisomerase II/histidine kinase"/>
    <property type="match status" value="1"/>
</dbReference>
<dbReference type="InterPro" id="IPR036890">
    <property type="entry name" value="HATPase_C_sf"/>
</dbReference>
<dbReference type="InterPro" id="IPR020568">
    <property type="entry name" value="Ribosomal_Su5_D2-typ_SF"/>
</dbReference>
<dbReference type="SMART" id="SM00433">
    <property type="entry name" value="TOP2c"/>
    <property type="match status" value="1"/>
</dbReference>
<proteinExistence type="predicted"/>
<dbReference type="Proteomes" id="UP001304813">
    <property type="component" value="Segment"/>
</dbReference>
<keyword evidence="6" id="KW-1185">Reference proteome</keyword>
<sequence>MSHKEAKINKLSWPRNIQERASAYGHDYKTPNLMFREIVDNTIDLILKYRLSLNVLAFTNLDKDYHLVYDDGPGIPIYKDPDYEEEQPITVDLLTRINVGSNFNQTEYSIGLNGIGIKLACGLSEDFYIIVNASKKDISTFPDKLKSQYSDECKYFVINFKMGYLQDWKLVSKGALLEMINLKEVNSKLDELVNDKLGTIVLFKPSSEFVEENTISYHAYPLKLMKNFFQYDDNFKVINLNFRLNGKEIPAFDFREHFGCKLFQDKVFNGNIDFETNLKLPVKLIFSFGYALDSFSNDNSGSINLSKSEKGEHVKMIHRALGRALKKYNPSLKGTDAKYGLRLFSLAFVIKPIYTSQTKENLSKFGDEGFSLSYSESELSEYLYEKIVLENTEYFTGLCNRILEYKRSLEHLSKKDFIMSQVSYATGDPTASLSMGSKIFDCSSNKLEEREVYLTEGKSAGNSLCRVRNTKTTAVVPLRGVPMNSAVASLKSVLNNNEFKSIINILGTGVDPFIKMEKRRYSKVIIASDADAAGGFIRALLLGFFATYLRPWIDGGYVYVLKSPLYRQGKKYFFTDEGLDKKKPFTRFKGLGELNKDEVKETLIDNRVLVRVTSEDIDKALNLIINASNERKDLSRELGILGDEEDFLAGVSKSTDDILGLLDLAGDDDDNESEDDE</sequence>
<dbReference type="GO" id="GO:0005524">
    <property type="term" value="F:ATP binding"/>
    <property type="evidence" value="ECO:0007669"/>
    <property type="project" value="InterPro"/>
</dbReference>
<reference evidence="5 6" key="1">
    <citation type="submission" date="2023-09" db="EMBL/GenBank/DDBJ databases">
        <title>Analysis of phage genome (vB_Yru_GN1) of the bacterium (Yersinia ruckeri).</title>
        <authorList>
            <person name="Ganjoor M.S."/>
            <person name="Bouzari M."/>
            <person name="Soleimani-Delfan A."/>
        </authorList>
    </citation>
    <scope>NUCLEOTIDE SEQUENCE [LARGE SCALE GENOMIC DNA]</scope>
    <source>
        <strain evidence="6">vB_Yru_GN1</strain>
    </source>
</reference>
<dbReference type="EMBL" id="LC779065">
    <property type="protein sequence ID" value="BES79909.1"/>
    <property type="molecule type" value="Genomic_DNA"/>
</dbReference>
<dbReference type="Pfam" id="PF01751">
    <property type="entry name" value="Toprim"/>
    <property type="match status" value="1"/>
</dbReference>
<dbReference type="InterPro" id="IPR006171">
    <property type="entry name" value="TOPRIM_dom"/>
</dbReference>
<dbReference type="InterPro" id="IPR001241">
    <property type="entry name" value="Topo_IIA"/>
</dbReference>
<dbReference type="GO" id="GO:0003677">
    <property type="term" value="F:DNA binding"/>
    <property type="evidence" value="ECO:0007669"/>
    <property type="project" value="InterPro"/>
</dbReference>
<dbReference type="EC" id="5.6.2.2" evidence="2"/>
<evidence type="ECO:0000256" key="2">
    <source>
        <dbReference type="ARBA" id="ARBA00012895"/>
    </source>
</evidence>
<name>A0AA86JCV6_9CAUD</name>
<comment type="catalytic activity">
    <reaction evidence="1">
        <text>ATP-dependent breakage, passage and rejoining of double-stranded DNA.</text>
        <dbReference type="EC" id="5.6.2.2"/>
    </reaction>
</comment>
<keyword evidence="3" id="KW-0413">Isomerase</keyword>
<protein>
    <recommendedName>
        <fullName evidence="2">DNA topoisomerase (ATP-hydrolyzing)</fullName>
        <ecNumber evidence="2">5.6.2.2</ecNumber>
    </recommendedName>
</protein>
<dbReference type="PANTHER" id="PTHR45866:SF2">
    <property type="entry name" value="DNA TOPOISOMERASE (ATP-HYDROLYZING)"/>
    <property type="match status" value="1"/>
</dbReference>
<feature type="domain" description="Toprim" evidence="4">
    <location>
        <begin position="451"/>
        <end position="559"/>
    </location>
</feature>
<accession>A0AA86JCV6</accession>
<dbReference type="Gene3D" id="3.30.565.10">
    <property type="entry name" value="Histidine kinase-like ATPase, C-terminal domain"/>
    <property type="match status" value="1"/>
</dbReference>
<dbReference type="GO" id="GO:0003918">
    <property type="term" value="F:DNA topoisomerase type II (double strand cut, ATP-hydrolyzing) activity"/>
    <property type="evidence" value="ECO:0007669"/>
    <property type="project" value="UniProtKB-EC"/>
</dbReference>
<dbReference type="Gene3D" id="3.40.50.670">
    <property type="match status" value="1"/>
</dbReference>
<dbReference type="PRINTS" id="PR00418">
    <property type="entry name" value="TPI2FAMILY"/>
</dbReference>
<evidence type="ECO:0000313" key="6">
    <source>
        <dbReference type="Proteomes" id="UP001304813"/>
    </source>
</evidence>
<dbReference type="GO" id="GO:0006265">
    <property type="term" value="P:DNA topological change"/>
    <property type="evidence" value="ECO:0007669"/>
    <property type="project" value="InterPro"/>
</dbReference>
<dbReference type="SUPFAM" id="SSF56719">
    <property type="entry name" value="Type II DNA topoisomerase"/>
    <property type="match status" value="1"/>
</dbReference>